<dbReference type="PANTHER" id="PTHR30511:SF0">
    <property type="entry name" value="ALANINE RACEMASE, CATABOLIC-RELATED"/>
    <property type="match status" value="1"/>
</dbReference>
<evidence type="ECO:0000256" key="4">
    <source>
        <dbReference type="ARBA" id="ARBA00023235"/>
    </source>
</evidence>
<evidence type="ECO:0000256" key="3">
    <source>
        <dbReference type="ARBA" id="ARBA00022898"/>
    </source>
</evidence>
<comment type="pathway">
    <text evidence="5">Amino-acid biosynthesis; D-alanine biosynthesis; D-alanine from L-alanine: step 1/1.</text>
</comment>
<comment type="similarity">
    <text evidence="5">Belongs to the alanine racemase family.</text>
</comment>
<dbReference type="GO" id="GO:0008784">
    <property type="term" value="F:alanine racemase activity"/>
    <property type="evidence" value="ECO:0007669"/>
    <property type="project" value="UniProtKB-UniRule"/>
</dbReference>
<dbReference type="InterPro" id="IPR011079">
    <property type="entry name" value="Ala_racemase_C"/>
</dbReference>
<dbReference type="FunFam" id="3.20.20.10:FF:000002">
    <property type="entry name" value="Alanine racemase"/>
    <property type="match status" value="1"/>
</dbReference>
<evidence type="ECO:0000313" key="10">
    <source>
        <dbReference type="Proteomes" id="UP000322976"/>
    </source>
</evidence>
<dbReference type="GO" id="GO:0009252">
    <property type="term" value="P:peptidoglycan biosynthetic process"/>
    <property type="evidence" value="ECO:0007669"/>
    <property type="project" value="TreeGrafter"/>
</dbReference>
<dbReference type="EC" id="5.1.1.1" evidence="5"/>
<comment type="catalytic activity">
    <reaction evidence="1 5">
        <text>L-alanine = D-alanine</text>
        <dbReference type="Rhea" id="RHEA:20249"/>
        <dbReference type="ChEBI" id="CHEBI:57416"/>
        <dbReference type="ChEBI" id="CHEBI:57972"/>
        <dbReference type="EC" id="5.1.1.1"/>
    </reaction>
</comment>
<dbReference type="UniPathway" id="UPA00042">
    <property type="reaction ID" value="UER00497"/>
</dbReference>
<protein>
    <recommendedName>
        <fullName evidence="5">Alanine racemase</fullName>
        <ecNumber evidence="5">5.1.1.1</ecNumber>
    </recommendedName>
</protein>
<gene>
    <name evidence="9" type="ORF">FWJ32_10700</name>
</gene>
<dbReference type="SMART" id="SM01005">
    <property type="entry name" value="Ala_racemase_C"/>
    <property type="match status" value="1"/>
</dbReference>
<dbReference type="Proteomes" id="UP000322976">
    <property type="component" value="Unassembled WGS sequence"/>
</dbReference>
<dbReference type="AlphaFoldDB" id="A0A5D8Q985"/>
<dbReference type="RefSeq" id="WP_149545949.1">
    <property type="nucleotide sequence ID" value="NZ_VTPS01000018.1"/>
</dbReference>
<dbReference type="EMBL" id="VTPS01000018">
    <property type="protein sequence ID" value="TZE81081.1"/>
    <property type="molecule type" value="Genomic_DNA"/>
</dbReference>
<dbReference type="Pfam" id="PF01168">
    <property type="entry name" value="Ala_racemase_N"/>
    <property type="match status" value="1"/>
</dbReference>
<evidence type="ECO:0000256" key="1">
    <source>
        <dbReference type="ARBA" id="ARBA00000316"/>
    </source>
</evidence>
<keyword evidence="3 5" id="KW-0663">Pyridoxal phosphate</keyword>
<dbReference type="InterPro" id="IPR009006">
    <property type="entry name" value="Ala_racemase/Decarboxylase_C"/>
</dbReference>
<name>A0A5D8Q985_9THEO</name>
<dbReference type="GO" id="GO:0030632">
    <property type="term" value="P:D-alanine biosynthetic process"/>
    <property type="evidence" value="ECO:0007669"/>
    <property type="project" value="UniProtKB-UniRule"/>
</dbReference>
<dbReference type="GO" id="GO:0005829">
    <property type="term" value="C:cytosol"/>
    <property type="evidence" value="ECO:0007669"/>
    <property type="project" value="TreeGrafter"/>
</dbReference>
<dbReference type="PRINTS" id="PR00992">
    <property type="entry name" value="ALARACEMASE"/>
</dbReference>
<feature type="binding site" evidence="5 7">
    <location>
        <position position="312"/>
    </location>
    <ligand>
        <name>substrate</name>
    </ligand>
</feature>
<dbReference type="CDD" id="cd00430">
    <property type="entry name" value="PLPDE_III_AR"/>
    <property type="match status" value="1"/>
</dbReference>
<dbReference type="InterPro" id="IPR001608">
    <property type="entry name" value="Ala_racemase_N"/>
</dbReference>
<keyword evidence="4 5" id="KW-0413">Isomerase</keyword>
<organism evidence="9 10">
    <name type="scientific">Calorimonas adulescens</name>
    <dbReference type="NCBI Taxonomy" id="2606906"/>
    <lineage>
        <taxon>Bacteria</taxon>
        <taxon>Bacillati</taxon>
        <taxon>Bacillota</taxon>
        <taxon>Clostridia</taxon>
        <taxon>Thermoanaerobacterales</taxon>
        <taxon>Thermoanaerobacteraceae</taxon>
        <taxon>Calorimonas</taxon>
    </lineage>
</organism>
<dbReference type="Pfam" id="PF00842">
    <property type="entry name" value="Ala_racemase_C"/>
    <property type="match status" value="1"/>
</dbReference>
<feature type="domain" description="Alanine racemase C-terminal" evidence="8">
    <location>
        <begin position="243"/>
        <end position="371"/>
    </location>
</feature>
<evidence type="ECO:0000256" key="2">
    <source>
        <dbReference type="ARBA" id="ARBA00001933"/>
    </source>
</evidence>
<feature type="modified residue" description="N6-(pyridoxal phosphate)lysine" evidence="5 6">
    <location>
        <position position="36"/>
    </location>
</feature>
<dbReference type="NCBIfam" id="TIGR00492">
    <property type="entry name" value="alr"/>
    <property type="match status" value="1"/>
</dbReference>
<evidence type="ECO:0000256" key="5">
    <source>
        <dbReference type="HAMAP-Rule" id="MF_01201"/>
    </source>
</evidence>
<dbReference type="FunFam" id="2.40.37.10:FF:000006">
    <property type="entry name" value="Alanine racemase"/>
    <property type="match status" value="1"/>
</dbReference>
<keyword evidence="10" id="KW-1185">Reference proteome</keyword>
<comment type="function">
    <text evidence="5">Catalyzes the interconversion of L-alanine and D-alanine. May also act on other amino acids.</text>
</comment>
<evidence type="ECO:0000313" key="9">
    <source>
        <dbReference type="EMBL" id="TZE81081.1"/>
    </source>
</evidence>
<evidence type="ECO:0000256" key="7">
    <source>
        <dbReference type="PIRSR" id="PIRSR600821-52"/>
    </source>
</evidence>
<feature type="binding site" evidence="5 7">
    <location>
        <position position="134"/>
    </location>
    <ligand>
        <name>substrate</name>
    </ligand>
</feature>
<dbReference type="InterPro" id="IPR020622">
    <property type="entry name" value="Ala_racemase_pyridoxalP-BS"/>
</dbReference>
<evidence type="ECO:0000259" key="8">
    <source>
        <dbReference type="SMART" id="SM01005"/>
    </source>
</evidence>
<comment type="cofactor">
    <cofactor evidence="2 5 6">
        <name>pyridoxal 5'-phosphate</name>
        <dbReference type="ChEBI" id="CHEBI:597326"/>
    </cofactor>
</comment>
<comment type="caution">
    <text evidence="9">The sequence shown here is derived from an EMBL/GenBank/DDBJ whole genome shotgun (WGS) entry which is preliminary data.</text>
</comment>
<proteinExistence type="inferred from homology"/>
<dbReference type="PROSITE" id="PS00395">
    <property type="entry name" value="ALANINE_RACEMASE"/>
    <property type="match status" value="1"/>
</dbReference>
<dbReference type="PANTHER" id="PTHR30511">
    <property type="entry name" value="ALANINE RACEMASE"/>
    <property type="match status" value="1"/>
</dbReference>
<feature type="active site" description="Proton acceptor; specific for D-alanine" evidence="5">
    <location>
        <position position="36"/>
    </location>
</feature>
<dbReference type="InterPro" id="IPR000821">
    <property type="entry name" value="Ala_racemase"/>
</dbReference>
<evidence type="ECO:0000256" key="6">
    <source>
        <dbReference type="PIRSR" id="PIRSR600821-50"/>
    </source>
</evidence>
<dbReference type="SUPFAM" id="SSF50621">
    <property type="entry name" value="Alanine racemase C-terminal domain-like"/>
    <property type="match status" value="1"/>
</dbReference>
<dbReference type="Gene3D" id="3.20.20.10">
    <property type="entry name" value="Alanine racemase"/>
    <property type="match status" value="1"/>
</dbReference>
<dbReference type="InterPro" id="IPR029066">
    <property type="entry name" value="PLP-binding_barrel"/>
</dbReference>
<reference evidence="9 10" key="1">
    <citation type="submission" date="2019-08" db="EMBL/GenBank/DDBJ databases">
        <title>Calorimonas adulescens gen. nov., sp. nov., an anaerobic thermophilic bacterium from Sakhalin hot spring.</title>
        <authorList>
            <person name="Khomyakova M.A."/>
            <person name="Merkel A.Y."/>
            <person name="Novikov A."/>
            <person name="Bonch-Osmolovskaya E.A."/>
            <person name="Slobodkin A.I."/>
        </authorList>
    </citation>
    <scope>NUCLEOTIDE SEQUENCE [LARGE SCALE GENOMIC DNA]</scope>
    <source>
        <strain evidence="9 10">A05MB</strain>
    </source>
</reference>
<dbReference type="Gene3D" id="2.40.37.10">
    <property type="entry name" value="Lyase, Ornithine Decarboxylase, Chain A, domain 1"/>
    <property type="match status" value="1"/>
</dbReference>
<dbReference type="GO" id="GO:0030170">
    <property type="term" value="F:pyridoxal phosphate binding"/>
    <property type="evidence" value="ECO:0007669"/>
    <property type="project" value="UniProtKB-UniRule"/>
</dbReference>
<dbReference type="SUPFAM" id="SSF51419">
    <property type="entry name" value="PLP-binding barrel"/>
    <property type="match status" value="1"/>
</dbReference>
<accession>A0A5D8Q985</accession>
<feature type="active site" description="Proton acceptor; specific for L-alanine" evidence="5">
    <location>
        <position position="264"/>
    </location>
</feature>
<dbReference type="HAMAP" id="MF_01201">
    <property type="entry name" value="Ala_racemase"/>
    <property type="match status" value="1"/>
</dbReference>
<sequence>MNIRPTYAEIDLDAYHSNIKNIKEWVKDAEVCAVIKANAYGHGACELAPVALQAGATRLAVAFLDEALELRNAGINAPILILGYTPLEQLEKAVKNDITISVFDYNTALKINEAASSLNKTAKIHVKLDTGMGRLGYTDKEKAISDIEKMSLLKNIEIEGLFTHFAAADIKDKSYTNQQFERYMEVVDGLKKKGIEIPVKHVSNSAAILDLPEMRLNMVRAGIMTYGYYPSDEVKHTVDIKPVMSLKTTVSFVKRVPPGDSISYGRTFITQKESVIATVPVGYADGFVRLRSGRARVIIHGQIADVVGRICMDQCMIDVTDIGGVSVGDEVILMGTSNGKKIDADDIAGDIGTISYEILCGISRRVPRIYIKGGKVIGVTNYLF</sequence>